<dbReference type="GO" id="GO:0031410">
    <property type="term" value="C:cytoplasmic vesicle"/>
    <property type="evidence" value="ECO:0007669"/>
    <property type="project" value="TreeGrafter"/>
</dbReference>
<dbReference type="InterPro" id="IPR029030">
    <property type="entry name" value="Caspase-like_dom_sf"/>
</dbReference>
<name>A0A2T3N2B5_9GAMM</name>
<dbReference type="GO" id="GO:0004197">
    <property type="term" value="F:cysteine-type endopeptidase activity"/>
    <property type="evidence" value="ECO:0007669"/>
    <property type="project" value="InterPro"/>
</dbReference>
<dbReference type="Pfam" id="PF08126">
    <property type="entry name" value="Propeptide_C25"/>
    <property type="match status" value="1"/>
</dbReference>
<dbReference type="SUPFAM" id="SSF52129">
    <property type="entry name" value="Caspase-like"/>
    <property type="match status" value="1"/>
</dbReference>
<evidence type="ECO:0000313" key="5">
    <source>
        <dbReference type="Proteomes" id="UP000240904"/>
    </source>
</evidence>
<reference evidence="4 5" key="1">
    <citation type="submission" date="2018-03" db="EMBL/GenBank/DDBJ databases">
        <title>Whole genome sequencing of Histamine producing bacteria.</title>
        <authorList>
            <person name="Butler K."/>
        </authorList>
    </citation>
    <scope>NUCLEOTIDE SEQUENCE [LARGE SCALE GENOMIC DNA]</scope>
    <source>
        <strain evidence="4 5">DSM 16190</strain>
    </source>
</reference>
<dbReference type="InterPro" id="IPR001769">
    <property type="entry name" value="Gingipain"/>
</dbReference>
<dbReference type="Pfam" id="PF22352">
    <property type="entry name" value="K319L-like_PKD"/>
    <property type="match status" value="3"/>
</dbReference>
<proteinExistence type="predicted"/>
<dbReference type="PANTHER" id="PTHR46182:SF2">
    <property type="entry name" value="FI19480P1"/>
    <property type="match status" value="1"/>
</dbReference>
<dbReference type="Gene3D" id="2.60.40.3800">
    <property type="match status" value="1"/>
</dbReference>
<dbReference type="CDD" id="cd00146">
    <property type="entry name" value="PKD"/>
    <property type="match status" value="1"/>
</dbReference>
<dbReference type="Gene3D" id="3.40.50.10390">
    <property type="entry name" value="Gingipain r, domain 1"/>
    <property type="match status" value="1"/>
</dbReference>
<evidence type="ECO:0000256" key="2">
    <source>
        <dbReference type="SAM" id="SignalP"/>
    </source>
</evidence>
<dbReference type="AlphaFoldDB" id="A0A2T3N2B5"/>
<dbReference type="InterPro" id="IPR013783">
    <property type="entry name" value="Ig-like_fold"/>
</dbReference>
<dbReference type="InterPro" id="IPR022409">
    <property type="entry name" value="PKD/Chitinase_dom"/>
</dbReference>
<dbReference type="Gene3D" id="3.40.50.1460">
    <property type="match status" value="1"/>
</dbReference>
<evidence type="ECO:0000256" key="1">
    <source>
        <dbReference type="ARBA" id="ARBA00022729"/>
    </source>
</evidence>
<dbReference type="InterPro" id="IPR012600">
    <property type="entry name" value="Propeptide_C25"/>
</dbReference>
<dbReference type="Pfam" id="PF01364">
    <property type="entry name" value="Peptidase_C25"/>
    <property type="match status" value="1"/>
</dbReference>
<comment type="caution">
    <text evidence="4">The sequence shown here is derived from an EMBL/GenBank/DDBJ whole genome shotgun (WGS) entry which is preliminary data.</text>
</comment>
<accession>A0A2T3N2B5</accession>
<dbReference type="OrthoDB" id="9815730at2"/>
<keyword evidence="1 2" id="KW-0732">Signal</keyword>
<dbReference type="Gene3D" id="2.60.40.10">
    <property type="entry name" value="Immunoglobulins"/>
    <property type="match status" value="4"/>
</dbReference>
<protein>
    <recommendedName>
        <fullName evidence="3">PKD/Chitinase domain-containing protein</fullName>
    </recommendedName>
</protein>
<feature type="domain" description="PKD/Chitinase" evidence="3">
    <location>
        <begin position="766"/>
        <end position="856"/>
    </location>
</feature>
<evidence type="ECO:0000259" key="3">
    <source>
        <dbReference type="SMART" id="SM00089"/>
    </source>
</evidence>
<dbReference type="GO" id="GO:0016020">
    <property type="term" value="C:membrane"/>
    <property type="evidence" value="ECO:0007669"/>
    <property type="project" value="TreeGrafter"/>
</dbReference>
<feature type="signal peptide" evidence="2">
    <location>
        <begin position="1"/>
        <end position="18"/>
    </location>
</feature>
<sequence length="1048" mass="115744">MFKGSACALALLAQPVWAVEHTDATVFDKQVIRFDQMIDAVSSATPTQGDKYFSMTTRSSNSAVFEAKLSSLTMGKIKMADGNIYNRIMLPDGGSPAEPGKPNLTGYRQMVRIPEGAQLDIAIDEVEWSETFSDITVDPVQLPFPDVVTMDGERPDQHMPFVKDEAAYGLLTDSKSPLVTVVETIRVRGKSYAVISYRPIEFNPIEKTVRFAQKVRFHVNYVLPENSQRKAKRKDTLDFDAPTDSIIDIRSETTKESEEVFTPAQPETNSTITPSQAADYLIITADRFKDAIEPLAAWKRKKGYNVYVAPITETGSTQAQIKEYIANAYKKGTMTSYVLFVGDHEDVPAWEIVGHGYHGTDHKWHTDFEYTLVDGSDKYPDLVIGRLPGDTEDQITNMVNRTLNYEKTPFDSDRYSHALLAGQYQDSNNNRKADRMFMEDLHRVADFLGPDYNFFGSPGDLFNKGYQIHTALQWDADLTKELQYGGWDYGSARITPPLTVPQEWKNQGNGDKVQIAAAINQGVGLVMHRDHGYADGSGWADPQYTASEVNELVNGNMSPVVFSLNCATGWFDGKDSFAESWMRNPNGGAVGFTGAVRVSYSGYNDLMHAAVMDSFWDDYDGNWSSNIYPVSWRPAMAMNRAKHRLFNHFGAQGLALSTARFFSWFGDPELELRTQRPQELTVTHPTRFTHESVASFDVTVRSGGELLKDARVALVTVSGESHVATTDQNGLAHFELKTNEAMTLTVTEHNAAAYEGQITVEGNGPKANVQSGQTVEAGDWFFLDGRQSVASKGRLRYQWTQTSGQNVAINRAYSSRAWVQTAENNTRDETLVFKLTVTDGSGLSHSASHTVVVKAPASKANLAPVAQAGSDQTASFNQWITLNGRQSMDPDGSIVSYKWTQIEGPSVRIDYSDNSYAYAATPAFDATLKFQLTVTDNEGKSSSAVQSVIVKDPEVPSNQAPVAHAGSEQTAAFNQWIALDGRKSSDSDGSIVSYKWTQIEGPAVRIDHSDGHYAYAAAPAFETTLTFKLTVTDNEGMQSSSTNTIHVK</sequence>
<dbReference type="GO" id="GO:0006508">
    <property type="term" value="P:proteolysis"/>
    <property type="evidence" value="ECO:0007669"/>
    <property type="project" value="InterPro"/>
</dbReference>
<feature type="chain" id="PRO_5015685845" description="PKD/Chitinase domain-containing protein" evidence="2">
    <location>
        <begin position="19"/>
        <end position="1048"/>
    </location>
</feature>
<gene>
    <name evidence="4" type="ORF">C9I89_05550</name>
</gene>
<dbReference type="InterPro" id="IPR038490">
    <property type="entry name" value="Gingipain_propep_sf"/>
</dbReference>
<dbReference type="Proteomes" id="UP000240904">
    <property type="component" value="Unassembled WGS sequence"/>
</dbReference>
<dbReference type="SMART" id="SM00089">
    <property type="entry name" value="PKD"/>
    <property type="match status" value="3"/>
</dbReference>
<dbReference type="InterPro" id="IPR029031">
    <property type="entry name" value="Gingipain_N_sf"/>
</dbReference>
<organism evidence="4 5">
    <name type="scientific">Photobacterium lipolyticum</name>
    <dbReference type="NCBI Taxonomy" id="266810"/>
    <lineage>
        <taxon>Bacteria</taxon>
        <taxon>Pseudomonadati</taxon>
        <taxon>Pseudomonadota</taxon>
        <taxon>Gammaproteobacteria</taxon>
        <taxon>Vibrionales</taxon>
        <taxon>Vibrionaceae</taxon>
        <taxon>Photobacterium</taxon>
    </lineage>
</organism>
<keyword evidence="5" id="KW-1185">Reference proteome</keyword>
<dbReference type="InterPro" id="IPR035986">
    <property type="entry name" value="PKD_dom_sf"/>
</dbReference>
<feature type="domain" description="PKD/Chitinase" evidence="3">
    <location>
        <begin position="957"/>
        <end position="1048"/>
    </location>
</feature>
<dbReference type="PANTHER" id="PTHR46182">
    <property type="entry name" value="FI19480P1"/>
    <property type="match status" value="1"/>
</dbReference>
<evidence type="ECO:0000313" key="4">
    <source>
        <dbReference type="EMBL" id="PSW06334.1"/>
    </source>
</evidence>
<dbReference type="InterPro" id="IPR029865">
    <property type="entry name" value="KIAA0319-like"/>
</dbReference>
<dbReference type="EMBL" id="PYMC01000003">
    <property type="protein sequence ID" value="PSW06334.1"/>
    <property type="molecule type" value="Genomic_DNA"/>
</dbReference>
<feature type="domain" description="PKD/Chitinase" evidence="3">
    <location>
        <begin position="865"/>
        <end position="953"/>
    </location>
</feature>
<dbReference type="SUPFAM" id="SSF49299">
    <property type="entry name" value="PKD domain"/>
    <property type="match status" value="2"/>
</dbReference>